<dbReference type="SUPFAM" id="SSF51679">
    <property type="entry name" value="Bacterial luciferase-like"/>
    <property type="match status" value="1"/>
</dbReference>
<keyword evidence="2" id="KW-0288">FMN</keyword>
<dbReference type="HOGENOM" id="CLU_027853_3_5_6"/>
<dbReference type="STRING" id="1445510.YC6258_03064"/>
<dbReference type="EMBL" id="CP007142">
    <property type="protein sequence ID" value="AJQ95100.1"/>
    <property type="molecule type" value="Genomic_DNA"/>
</dbReference>
<reference evidence="6 8" key="1">
    <citation type="submission" date="2014-01" db="EMBL/GenBank/DDBJ databases">
        <title>Full genme sequencing of cellulolytic bacterium Gynuella sunshinyii YC6258T gen. nov., sp. nov.</title>
        <authorList>
            <person name="Khan H."/>
            <person name="Chung E.J."/>
            <person name="Chung Y.R."/>
        </authorList>
    </citation>
    <scope>NUCLEOTIDE SEQUENCE [LARGE SCALE GENOMIC DNA]</scope>
    <source>
        <strain evidence="6 8">YC6258</strain>
    </source>
</reference>
<dbReference type="NCBIfam" id="TIGR04020">
    <property type="entry name" value="seco_metab_LLM"/>
    <property type="match status" value="1"/>
</dbReference>
<dbReference type="InterPro" id="IPR050172">
    <property type="entry name" value="SsuD_RutA_monooxygenase"/>
</dbReference>
<sequence>MSSVNQAIAALFAEGQPVPSVHEAAPEPAQTATLSYVFFSDVRKDISDQQKYAFVRELVEFADQNGFEAVYFPERHFAEFGSIFANNALMAAYFAPLTRNIRLRSAAVTNTLHHPAAIVEDWAMVDVLSGGRVDLGFGSGWNKADFILSPDTWEDRSRLRNERIPVIQTLWRGGQVAFKGPHGETFETRVYPRPLQPELNIWYTTTSEAGFKYAGAHGYNVFTMLMNGDLDSLQRQITLYRQARSDAGLVPQDGIVSLLQHAFVHPDLDWVHQVVRAPLLDYIRSNVSSQVRAGHLALDRDGIDKTAEYAYTRYFQQAGVFGSPAQARAQIDRVIRAGVNDVVLLQDFGVDYAAVRETFPHLIPLVNHCHTAAPRSTTLV</sequence>
<proteinExistence type="predicted"/>
<dbReference type="PATRIC" id="fig|1445510.3.peg.3032"/>
<dbReference type="InterPro" id="IPR011251">
    <property type="entry name" value="Luciferase-like_dom"/>
</dbReference>
<keyword evidence="4" id="KW-0503">Monooxygenase</keyword>
<keyword evidence="1" id="KW-0285">Flavoprotein</keyword>
<dbReference type="InterPro" id="IPR036661">
    <property type="entry name" value="Luciferase-like_sf"/>
</dbReference>
<reference evidence="7" key="2">
    <citation type="journal article" date="2019" name="Nat. Chem. Biol.">
        <title>Automated structure prediction of trans-acyltransferase polyketide synthase products.</title>
        <authorList>
            <person name="Helfrich E.J.N."/>
            <person name="Ueoka R."/>
            <person name="Dolev A."/>
            <person name="Rust M."/>
            <person name="Meoded R.A."/>
            <person name="Bhushan A."/>
            <person name="Califano G."/>
            <person name="Costa R."/>
            <person name="Gugger M."/>
            <person name="Steinbeck C."/>
            <person name="Moreno P."/>
            <person name="Piel J."/>
        </authorList>
    </citation>
    <scope>NUCLEOTIDE SEQUENCE</scope>
    <source>
        <strain evidence="7">YC6258</strain>
    </source>
</reference>
<dbReference type="RefSeq" id="WP_044617473.1">
    <property type="nucleotide sequence ID" value="NZ_CP007142.1"/>
</dbReference>
<organism evidence="6 8">
    <name type="scientific">Gynuella sunshinyii YC6258</name>
    <dbReference type="NCBI Taxonomy" id="1445510"/>
    <lineage>
        <taxon>Bacteria</taxon>
        <taxon>Pseudomonadati</taxon>
        <taxon>Pseudomonadota</taxon>
        <taxon>Gammaproteobacteria</taxon>
        <taxon>Oceanospirillales</taxon>
        <taxon>Saccharospirillaceae</taxon>
        <taxon>Gynuella</taxon>
    </lineage>
</organism>
<evidence type="ECO:0000313" key="8">
    <source>
        <dbReference type="Proteomes" id="UP000032266"/>
    </source>
</evidence>
<accession>A0A0C5V6N0</accession>
<gene>
    <name evidence="6" type="ORF">YC6258_03064</name>
</gene>
<dbReference type="Proteomes" id="UP000032266">
    <property type="component" value="Chromosome"/>
</dbReference>
<evidence type="ECO:0000313" key="7">
    <source>
        <dbReference type="EMBL" id="DAC80075.1"/>
    </source>
</evidence>
<dbReference type="KEGG" id="gsn:YC6258_03064"/>
<keyword evidence="8" id="KW-1185">Reference proteome</keyword>
<dbReference type="AlphaFoldDB" id="A0A0C5V6N0"/>
<feature type="domain" description="Luciferase-like" evidence="5">
    <location>
        <begin position="35"/>
        <end position="340"/>
    </location>
</feature>
<dbReference type="PANTHER" id="PTHR42847">
    <property type="entry name" value="ALKANESULFONATE MONOOXYGENASE"/>
    <property type="match status" value="1"/>
</dbReference>
<evidence type="ECO:0000313" key="6">
    <source>
        <dbReference type="EMBL" id="AJQ95100.1"/>
    </source>
</evidence>
<dbReference type="Pfam" id="PF00296">
    <property type="entry name" value="Bac_luciferase"/>
    <property type="match status" value="1"/>
</dbReference>
<evidence type="ECO:0000259" key="5">
    <source>
        <dbReference type="Pfam" id="PF00296"/>
    </source>
</evidence>
<protein>
    <submittedName>
        <fullName evidence="6 7">Flavin-dependent oxidoreductase</fullName>
    </submittedName>
</protein>
<evidence type="ECO:0000256" key="1">
    <source>
        <dbReference type="ARBA" id="ARBA00022630"/>
    </source>
</evidence>
<name>A0A0C5V6N0_9GAMM</name>
<evidence type="ECO:0000256" key="4">
    <source>
        <dbReference type="ARBA" id="ARBA00023033"/>
    </source>
</evidence>
<dbReference type="InterPro" id="IPR024011">
    <property type="entry name" value="Biosynth_lucif-like_mOase_dom"/>
</dbReference>
<evidence type="ECO:0000256" key="2">
    <source>
        <dbReference type="ARBA" id="ARBA00022643"/>
    </source>
</evidence>
<evidence type="ECO:0000256" key="3">
    <source>
        <dbReference type="ARBA" id="ARBA00023002"/>
    </source>
</evidence>
<dbReference type="EMBL" id="BK010667">
    <property type="protein sequence ID" value="DAC80075.1"/>
    <property type="molecule type" value="Genomic_DNA"/>
</dbReference>
<dbReference type="OrthoDB" id="9780518at2"/>
<dbReference type="GO" id="GO:0046306">
    <property type="term" value="P:alkanesulfonate catabolic process"/>
    <property type="evidence" value="ECO:0007669"/>
    <property type="project" value="TreeGrafter"/>
</dbReference>
<dbReference type="Gene3D" id="3.20.20.30">
    <property type="entry name" value="Luciferase-like domain"/>
    <property type="match status" value="1"/>
</dbReference>
<dbReference type="GO" id="GO:0008726">
    <property type="term" value="F:alkanesulfonate monooxygenase activity"/>
    <property type="evidence" value="ECO:0007669"/>
    <property type="project" value="TreeGrafter"/>
</dbReference>
<dbReference type="PANTHER" id="PTHR42847:SF4">
    <property type="entry name" value="ALKANESULFONATE MONOOXYGENASE-RELATED"/>
    <property type="match status" value="1"/>
</dbReference>
<keyword evidence="3" id="KW-0560">Oxidoreductase</keyword>